<dbReference type="Gene3D" id="1.10.3470.10">
    <property type="entry name" value="ABC transporter involved in vitamin B12 uptake, BtuC"/>
    <property type="match status" value="1"/>
</dbReference>
<comment type="similarity">
    <text evidence="2">Belongs to the binding-protein-dependent transport system permease family. FecCD subfamily.</text>
</comment>
<dbReference type="InterPro" id="IPR000522">
    <property type="entry name" value="ABC_transptr_permease_BtuC"/>
</dbReference>
<feature type="transmembrane region" description="Helical" evidence="8">
    <location>
        <begin position="289"/>
        <end position="309"/>
    </location>
</feature>
<feature type="transmembrane region" description="Helical" evidence="8">
    <location>
        <begin position="316"/>
        <end position="337"/>
    </location>
</feature>
<keyword evidence="4" id="KW-1003">Cell membrane</keyword>
<gene>
    <name evidence="9" type="ORF">JL102_02920</name>
</gene>
<organism evidence="9 10">
    <name type="scientific">Fulvivirga sediminis</name>
    <dbReference type="NCBI Taxonomy" id="2803949"/>
    <lineage>
        <taxon>Bacteria</taxon>
        <taxon>Pseudomonadati</taxon>
        <taxon>Bacteroidota</taxon>
        <taxon>Cytophagia</taxon>
        <taxon>Cytophagales</taxon>
        <taxon>Fulvivirgaceae</taxon>
        <taxon>Fulvivirga</taxon>
    </lineage>
</organism>
<keyword evidence="3" id="KW-0813">Transport</keyword>
<evidence type="ECO:0000313" key="9">
    <source>
        <dbReference type="EMBL" id="MBL3655067.1"/>
    </source>
</evidence>
<feature type="transmembrane region" description="Helical" evidence="8">
    <location>
        <begin position="95"/>
        <end position="121"/>
    </location>
</feature>
<feature type="transmembrane region" description="Helical" evidence="8">
    <location>
        <begin position="63"/>
        <end position="83"/>
    </location>
</feature>
<feature type="transmembrane region" description="Helical" evidence="8">
    <location>
        <begin position="247"/>
        <end position="269"/>
    </location>
</feature>
<feature type="transmembrane region" description="Helical" evidence="8">
    <location>
        <begin position="158"/>
        <end position="179"/>
    </location>
</feature>
<name>A0A937F2F8_9BACT</name>
<dbReference type="PANTHER" id="PTHR30472:SF41">
    <property type="entry name" value="TRANSPORT SYSTEM PERMEASE PROTEIN"/>
    <property type="match status" value="1"/>
</dbReference>
<keyword evidence="5 8" id="KW-0812">Transmembrane</keyword>
<reference evidence="9" key="1">
    <citation type="submission" date="2021-01" db="EMBL/GenBank/DDBJ databases">
        <title>Fulvivirga kasyanovii gen. nov., sp nov., a novel member of the phylum Bacteroidetes isolated from seawater in a mussel farm.</title>
        <authorList>
            <person name="Zhao L.-H."/>
            <person name="Wang Z.-J."/>
        </authorList>
    </citation>
    <scope>NUCLEOTIDE SEQUENCE</scope>
    <source>
        <strain evidence="9">2943</strain>
    </source>
</reference>
<dbReference type="PANTHER" id="PTHR30472">
    <property type="entry name" value="FERRIC ENTEROBACTIN TRANSPORT SYSTEM PERMEASE PROTEIN"/>
    <property type="match status" value="1"/>
</dbReference>
<evidence type="ECO:0000256" key="3">
    <source>
        <dbReference type="ARBA" id="ARBA00022448"/>
    </source>
</evidence>
<dbReference type="Proteomes" id="UP000659388">
    <property type="component" value="Unassembled WGS sequence"/>
</dbReference>
<evidence type="ECO:0000256" key="5">
    <source>
        <dbReference type="ARBA" id="ARBA00022692"/>
    </source>
</evidence>
<proteinExistence type="inferred from homology"/>
<feature type="transmembrane region" description="Helical" evidence="8">
    <location>
        <begin position="127"/>
        <end position="146"/>
    </location>
</feature>
<accession>A0A937F2F8</accession>
<evidence type="ECO:0000256" key="2">
    <source>
        <dbReference type="ARBA" id="ARBA00007935"/>
    </source>
</evidence>
<keyword evidence="7 8" id="KW-0472">Membrane</keyword>
<dbReference type="Pfam" id="PF01032">
    <property type="entry name" value="FecCD"/>
    <property type="match status" value="1"/>
</dbReference>
<dbReference type="CDD" id="cd06550">
    <property type="entry name" value="TM_ABC_iron-siderophores_like"/>
    <property type="match status" value="1"/>
</dbReference>
<comment type="subcellular location">
    <subcellularLocation>
        <location evidence="1">Cell membrane</location>
        <topology evidence="1">Multi-pass membrane protein</topology>
    </subcellularLocation>
</comment>
<dbReference type="AlphaFoldDB" id="A0A937F2F8"/>
<evidence type="ECO:0000256" key="4">
    <source>
        <dbReference type="ARBA" id="ARBA00022475"/>
    </source>
</evidence>
<evidence type="ECO:0000256" key="7">
    <source>
        <dbReference type="ARBA" id="ARBA00023136"/>
    </source>
</evidence>
<feature type="transmembrane region" description="Helical" evidence="8">
    <location>
        <begin position="12"/>
        <end position="35"/>
    </location>
</feature>
<sequence>MLPQKRKYTLSLRVALPFCILVLFILDLFLGSVHIPVGEILEIIFTGQSSKVSWTNIIWQFRMPRAITALLVGAALSVSGLQLQTLFRNPLAGPFVLGISTGASLGVALMVMAGSILGAVFSFYMNSWLIILASTIGSSLVLFLVLAASFKVRDSMTLLIIGLMFGSFTGAIVSVLQFYSNSEEIKIYLIWTMGSLGRLSWEQIIILTPIVIAGIGLSFSMIRPLNTLLLSENYALSMGVNIKKVRLIIIISTSILAGSVTAFCGPIAFVGLAVPHLTRLLINTSDHKYTLPAVAMGGIITMFICDIVSQIPNSEFVLPINAVTSLIGAPVVVWVLIRKKNINRAFGK</sequence>
<dbReference type="InterPro" id="IPR037294">
    <property type="entry name" value="ABC_BtuC-like"/>
</dbReference>
<evidence type="ECO:0000256" key="8">
    <source>
        <dbReference type="SAM" id="Phobius"/>
    </source>
</evidence>
<evidence type="ECO:0000256" key="1">
    <source>
        <dbReference type="ARBA" id="ARBA00004651"/>
    </source>
</evidence>
<protein>
    <submittedName>
        <fullName evidence="9">Iron ABC transporter permease</fullName>
    </submittedName>
</protein>
<dbReference type="GO" id="GO:0033214">
    <property type="term" value="P:siderophore-iron import into cell"/>
    <property type="evidence" value="ECO:0007669"/>
    <property type="project" value="TreeGrafter"/>
</dbReference>
<dbReference type="GO" id="GO:0022857">
    <property type="term" value="F:transmembrane transporter activity"/>
    <property type="evidence" value="ECO:0007669"/>
    <property type="project" value="InterPro"/>
</dbReference>
<feature type="transmembrane region" description="Helical" evidence="8">
    <location>
        <begin position="199"/>
        <end position="222"/>
    </location>
</feature>
<evidence type="ECO:0000313" key="10">
    <source>
        <dbReference type="Proteomes" id="UP000659388"/>
    </source>
</evidence>
<comment type="caution">
    <text evidence="9">The sequence shown here is derived from an EMBL/GenBank/DDBJ whole genome shotgun (WGS) entry which is preliminary data.</text>
</comment>
<keyword evidence="10" id="KW-1185">Reference proteome</keyword>
<dbReference type="SUPFAM" id="SSF81345">
    <property type="entry name" value="ABC transporter involved in vitamin B12 uptake, BtuC"/>
    <property type="match status" value="1"/>
</dbReference>
<dbReference type="EMBL" id="JAESIY010000001">
    <property type="protein sequence ID" value="MBL3655067.1"/>
    <property type="molecule type" value="Genomic_DNA"/>
</dbReference>
<dbReference type="GO" id="GO:0005886">
    <property type="term" value="C:plasma membrane"/>
    <property type="evidence" value="ECO:0007669"/>
    <property type="project" value="UniProtKB-SubCell"/>
</dbReference>
<keyword evidence="6 8" id="KW-1133">Transmembrane helix</keyword>
<evidence type="ECO:0000256" key="6">
    <source>
        <dbReference type="ARBA" id="ARBA00022989"/>
    </source>
</evidence>